<accession>A0A9P7YTS9</accession>
<evidence type="ECO:0000313" key="2">
    <source>
        <dbReference type="Proteomes" id="UP000824998"/>
    </source>
</evidence>
<dbReference type="PANTHER" id="PTHR24148">
    <property type="entry name" value="ANKYRIN REPEAT DOMAIN-CONTAINING PROTEIN 39 HOMOLOG-RELATED"/>
    <property type="match status" value="1"/>
</dbReference>
<dbReference type="InterPro" id="IPR052895">
    <property type="entry name" value="HetReg/Transcr_Mod"/>
</dbReference>
<evidence type="ECO:0000313" key="1">
    <source>
        <dbReference type="EMBL" id="KAG9239694.1"/>
    </source>
</evidence>
<dbReference type="Proteomes" id="UP000824998">
    <property type="component" value="Unassembled WGS sequence"/>
</dbReference>
<reference evidence="1" key="1">
    <citation type="journal article" date="2021" name="IMA Fungus">
        <title>Genomic characterization of three marine fungi, including Emericellopsis atlantica sp. nov. with signatures of a generalist lifestyle and marine biomass degradation.</title>
        <authorList>
            <person name="Hagestad O.C."/>
            <person name="Hou L."/>
            <person name="Andersen J.H."/>
            <person name="Hansen E.H."/>
            <person name="Altermark B."/>
            <person name="Li C."/>
            <person name="Kuhnert E."/>
            <person name="Cox R.J."/>
            <person name="Crous P.W."/>
            <person name="Spatafora J.W."/>
            <person name="Lail K."/>
            <person name="Amirebrahimi M."/>
            <person name="Lipzen A."/>
            <person name="Pangilinan J."/>
            <person name="Andreopoulos W."/>
            <person name="Hayes R.D."/>
            <person name="Ng V."/>
            <person name="Grigoriev I.V."/>
            <person name="Jackson S.A."/>
            <person name="Sutton T.D.S."/>
            <person name="Dobson A.D.W."/>
            <person name="Rama T."/>
        </authorList>
    </citation>
    <scope>NUCLEOTIDE SEQUENCE</scope>
    <source>
        <strain evidence="1">TRa018bII</strain>
    </source>
</reference>
<organism evidence="1 2">
    <name type="scientific">Amylocarpus encephaloides</name>
    <dbReference type="NCBI Taxonomy" id="45428"/>
    <lineage>
        <taxon>Eukaryota</taxon>
        <taxon>Fungi</taxon>
        <taxon>Dikarya</taxon>
        <taxon>Ascomycota</taxon>
        <taxon>Pezizomycotina</taxon>
        <taxon>Leotiomycetes</taxon>
        <taxon>Helotiales</taxon>
        <taxon>Helotiales incertae sedis</taxon>
        <taxon>Amylocarpus</taxon>
    </lineage>
</organism>
<gene>
    <name evidence="1" type="ORF">BJ875DRAFT_622</name>
</gene>
<name>A0A9P7YTS9_9HELO</name>
<protein>
    <submittedName>
        <fullName evidence="1">Uncharacterized protein</fullName>
    </submittedName>
</protein>
<dbReference type="EMBL" id="MU251356">
    <property type="protein sequence ID" value="KAG9239694.1"/>
    <property type="molecule type" value="Genomic_DNA"/>
</dbReference>
<dbReference type="AlphaFoldDB" id="A0A9P7YTS9"/>
<comment type="caution">
    <text evidence="1">The sequence shown here is derived from an EMBL/GenBank/DDBJ whole genome shotgun (WGS) entry which is preliminary data.</text>
</comment>
<proteinExistence type="predicted"/>
<keyword evidence="2" id="KW-1185">Reference proteome</keyword>
<dbReference type="OrthoDB" id="265717at2759"/>
<dbReference type="PANTHER" id="PTHR24148:SF73">
    <property type="entry name" value="HET DOMAIN PROTEIN (AFU_ORTHOLOGUE AFUA_8G01020)"/>
    <property type="match status" value="1"/>
</dbReference>
<sequence length="175" mass="20348">MPSTLFEVLSRRKRQSEFMRFMSELTSTPSCKHPVDIPRWEALRVFMGFPDWARTWIIREIALLREVMFGWGRSTFNMESFIPAVYLLQDRKPRSDFFEGCRGIMGILHILSRIDERGTTSMQLQTVLSYSSHSLANEPQDKIFGILGLCTNGKRLIPDPGYRKPLGQIFRELTI</sequence>